<evidence type="ECO:0000256" key="4">
    <source>
        <dbReference type="ARBA" id="ARBA00022989"/>
    </source>
</evidence>
<proteinExistence type="inferred from homology"/>
<keyword evidence="3 8" id="KW-0812">Transmembrane</keyword>
<feature type="transmembrane region" description="Helical" evidence="8">
    <location>
        <begin position="6"/>
        <end position="24"/>
    </location>
</feature>
<feature type="transmembrane region" description="Helical" evidence="8">
    <location>
        <begin position="132"/>
        <end position="150"/>
    </location>
</feature>
<keyword evidence="4 8" id="KW-1133">Transmembrane helix</keyword>
<evidence type="ECO:0000256" key="5">
    <source>
        <dbReference type="ARBA" id="ARBA00023136"/>
    </source>
</evidence>
<accession>A0ABM5KWF4</accession>
<comment type="subcellular location">
    <subcellularLocation>
        <location evidence="1">Membrane</location>
        <topology evidence="1">Multi-pass membrane protein</topology>
    </subcellularLocation>
</comment>
<evidence type="ECO:0000313" key="10">
    <source>
        <dbReference type="Proteomes" id="UP001652700"/>
    </source>
</evidence>
<feature type="transmembrane region" description="Helical" evidence="8">
    <location>
        <begin position="500"/>
        <end position="523"/>
    </location>
</feature>
<evidence type="ECO:0000256" key="7">
    <source>
        <dbReference type="SAM" id="MobiDB-lite"/>
    </source>
</evidence>
<feature type="transmembrane region" description="Helical" evidence="8">
    <location>
        <begin position="847"/>
        <end position="869"/>
    </location>
</feature>
<dbReference type="PANTHER" id="PTHR22730:SF1">
    <property type="entry name" value="PROMININ-LIKE PROTEIN"/>
    <property type="match status" value="1"/>
</dbReference>
<evidence type="ECO:0000256" key="1">
    <source>
        <dbReference type="ARBA" id="ARBA00004141"/>
    </source>
</evidence>
<evidence type="ECO:0008006" key="11">
    <source>
        <dbReference type="Google" id="ProtNLM"/>
    </source>
</evidence>
<dbReference type="InterPro" id="IPR008795">
    <property type="entry name" value="Prominin"/>
</dbReference>
<feature type="transmembrane region" description="Helical" evidence="8">
    <location>
        <begin position="177"/>
        <end position="199"/>
    </location>
</feature>
<keyword evidence="6" id="KW-0325">Glycoprotein</keyword>
<dbReference type="Proteomes" id="UP001652700">
    <property type="component" value="Unplaced"/>
</dbReference>
<feature type="compositionally biased region" description="Polar residues" evidence="7">
    <location>
        <begin position="948"/>
        <end position="958"/>
    </location>
</feature>
<evidence type="ECO:0000256" key="2">
    <source>
        <dbReference type="ARBA" id="ARBA00006058"/>
    </source>
</evidence>
<dbReference type="RefSeq" id="XP_050514515.1">
    <property type="nucleotide sequence ID" value="XM_050658558.1"/>
</dbReference>
<dbReference type="GeneID" id="114337883"/>
<organism evidence="9 10">
    <name type="scientific">Diabrotica virgifera virgifera</name>
    <name type="common">western corn rootworm</name>
    <dbReference type="NCBI Taxonomy" id="50390"/>
    <lineage>
        <taxon>Eukaryota</taxon>
        <taxon>Metazoa</taxon>
        <taxon>Ecdysozoa</taxon>
        <taxon>Arthropoda</taxon>
        <taxon>Hexapoda</taxon>
        <taxon>Insecta</taxon>
        <taxon>Pterygota</taxon>
        <taxon>Neoptera</taxon>
        <taxon>Endopterygota</taxon>
        <taxon>Coleoptera</taxon>
        <taxon>Polyphaga</taxon>
        <taxon>Cucujiformia</taxon>
        <taxon>Chrysomeloidea</taxon>
        <taxon>Chrysomelidae</taxon>
        <taxon>Galerucinae</taxon>
        <taxon>Diabroticina</taxon>
        <taxon>Diabroticites</taxon>
        <taxon>Diabrotica</taxon>
    </lineage>
</organism>
<keyword evidence="5 8" id="KW-0472">Membrane</keyword>
<reference evidence="9" key="1">
    <citation type="submission" date="2025-05" db="UniProtKB">
        <authorList>
            <consortium name="EnsemblMetazoa"/>
        </authorList>
    </citation>
    <scope>IDENTIFICATION</scope>
</reference>
<dbReference type="PANTHER" id="PTHR22730">
    <property type="entry name" value="PROMININ PROM PROTEIN"/>
    <property type="match status" value="1"/>
</dbReference>
<comment type="similarity">
    <text evidence="2">Belongs to the prominin family.</text>
</comment>
<feature type="transmembrane region" description="Helical" evidence="8">
    <location>
        <begin position="232"/>
        <end position="251"/>
    </location>
</feature>
<dbReference type="EnsemblMetazoa" id="XM_050658558.1">
    <property type="protein sequence ID" value="XP_050514515.1"/>
    <property type="gene ID" value="LOC114337883"/>
</dbReference>
<name>A0ABM5KWF4_DIAVI</name>
<evidence type="ECO:0000256" key="6">
    <source>
        <dbReference type="ARBA" id="ARBA00023180"/>
    </source>
</evidence>
<feature type="transmembrane region" description="Helical" evidence="8">
    <location>
        <begin position="535"/>
        <end position="562"/>
    </location>
</feature>
<evidence type="ECO:0000313" key="9">
    <source>
        <dbReference type="EnsemblMetazoa" id="XP_050514515.1"/>
    </source>
</evidence>
<feature type="region of interest" description="Disordered" evidence="7">
    <location>
        <begin position="893"/>
        <end position="958"/>
    </location>
</feature>
<keyword evidence="10" id="KW-1185">Reference proteome</keyword>
<sequence>MTKFYSHILIISLYILVTIGSINGNNVMLNDESGLTSNIFIGNTNCNESSHCTPSNFSSFNSQQERNLSISTPLKLAESTVTKIKNPQEADDGKIKHKNITTSSTRNSGMPFLEIPKGDDMRIQELKLDEEYLIFGAFSTLMGFLQPTGFPSDLLRQILNNRMPPYLVALQILKMDIIVVVWIIIWAVLSLCLPIAVAAQLCCANGSQRLDEDYSIGPFASAEKCTKRFLEYSLHILLFLLILAIAVILAANEQISRSTSKSPLSTNIVYEDINTFFRNTHMQISFVVTSSTDIAIEDIREDMEAVVDLLGQPYQQELALEVGIDLALIELEELKLSSYKVTSLVSALLEDCAAAKIAGVILQEKLNEISLQLTIARQQCDLKDRTLCYTLQHSGFEVSFSMDNLTSDPKIRHLDTLAREDNFNGSIEAARKSFASVPDQVALETTSYITEARAILNRKRTEVYKSTHALDVLMRSLSETLRLSQESVLTVVHKIVDFDFWRWIIVLGISSSMFVVWGLLLCGAPCGCGITSRTVPFLFAGIGISCFVVIFIWALGSFSVFIGGHSQSFVCNTMYDAPDYNVLGELFDSDGVIFKEGLFSEFSSKENDTLHVADAIKQCQRDYPVYQTFHLNNTINIDNIVNYKQWEDLTVLFSNLSHGECSLEILSPSLQLNLQGLSSASSLNLTYYRLQSSGPVTKRDLNSFADQLNTVARQLSDAGSARKFDNLAFSVRKTFQSEVKRLIEIRNTIMYKITTLEVLLPPLNQKINDSLENLKNIQFFLDTKGSEVANKVRTQFISRLISYLEDLYSYAKRKISKEIGKCRPLWEIFHSSRVYACKLIVDPLNAIAFSSFLVIIIFLTMAPIVLNLVQHYRQFDGDLSSFSPSNGLLDEESAWASPASGTPPEIQLVETSPPAFRERPTISTWTSPSPPRQSHSRARIPSPPRLPTISSQVQSPRKLSALTSRISKASRQITQMAITGSRSPRRGRRNHESLKLVEPICWKVGSTTPKSWI</sequence>
<evidence type="ECO:0000256" key="8">
    <source>
        <dbReference type="SAM" id="Phobius"/>
    </source>
</evidence>
<evidence type="ECO:0000256" key="3">
    <source>
        <dbReference type="ARBA" id="ARBA00022692"/>
    </source>
</evidence>
<protein>
    <recommendedName>
        <fullName evidence="11">Prominin-1-A</fullName>
    </recommendedName>
</protein>
<dbReference type="Pfam" id="PF05478">
    <property type="entry name" value="Prominin"/>
    <property type="match status" value="1"/>
</dbReference>